<name>A0A834C959_ORYME</name>
<evidence type="ECO:0000313" key="2">
    <source>
        <dbReference type="Proteomes" id="UP000646548"/>
    </source>
</evidence>
<dbReference type="AlphaFoldDB" id="A0A834C959"/>
<protein>
    <submittedName>
        <fullName evidence="1">Uncharacterized protein</fullName>
    </submittedName>
</protein>
<accession>A0A834C959</accession>
<sequence>MGGALGLQEEELSHSDLSAHSFCVHWKTRFLSSEHQLKSKHPSFPASLERSKTGLKVNPKRGVVTPGRTAEPEDLKQLLSFSVLTDGSESRSDLDFNRVY</sequence>
<organism evidence="1 2">
    <name type="scientific">Oryzias melastigma</name>
    <name type="common">Marine medaka</name>
    <dbReference type="NCBI Taxonomy" id="30732"/>
    <lineage>
        <taxon>Eukaryota</taxon>
        <taxon>Metazoa</taxon>
        <taxon>Chordata</taxon>
        <taxon>Craniata</taxon>
        <taxon>Vertebrata</taxon>
        <taxon>Euteleostomi</taxon>
        <taxon>Actinopterygii</taxon>
        <taxon>Neopterygii</taxon>
        <taxon>Teleostei</taxon>
        <taxon>Neoteleostei</taxon>
        <taxon>Acanthomorphata</taxon>
        <taxon>Ovalentaria</taxon>
        <taxon>Atherinomorphae</taxon>
        <taxon>Beloniformes</taxon>
        <taxon>Adrianichthyidae</taxon>
        <taxon>Oryziinae</taxon>
        <taxon>Oryzias</taxon>
    </lineage>
</organism>
<reference evidence="1" key="1">
    <citation type="journal article" name="BMC Genomics">
        <title>Long-read sequencing and de novo genome assembly of marine medaka (Oryzias melastigma).</title>
        <authorList>
            <person name="Liang P."/>
            <person name="Saqib H.S.A."/>
            <person name="Ni X."/>
            <person name="Shen Y."/>
        </authorList>
    </citation>
    <scope>NUCLEOTIDE SEQUENCE</scope>
    <source>
        <strain evidence="1">Bigg-433</strain>
    </source>
</reference>
<comment type="caution">
    <text evidence="1">The sequence shown here is derived from an EMBL/GenBank/DDBJ whole genome shotgun (WGS) entry which is preliminary data.</text>
</comment>
<dbReference type="Proteomes" id="UP000646548">
    <property type="component" value="Unassembled WGS sequence"/>
</dbReference>
<gene>
    <name evidence="1" type="ORF">FQA47_005569</name>
</gene>
<proteinExistence type="predicted"/>
<evidence type="ECO:0000313" key="1">
    <source>
        <dbReference type="EMBL" id="KAF6727528.1"/>
    </source>
</evidence>
<dbReference type="EMBL" id="WKFB01000302">
    <property type="protein sequence ID" value="KAF6727528.1"/>
    <property type="molecule type" value="Genomic_DNA"/>
</dbReference>